<dbReference type="NCBIfam" id="TIGR01951">
    <property type="entry name" value="nusB"/>
    <property type="match status" value="1"/>
</dbReference>
<comment type="caution">
    <text evidence="7">The sequence shown here is derived from an EMBL/GenBank/DDBJ whole genome shotgun (WGS) entry which is preliminary data.</text>
</comment>
<evidence type="ECO:0000256" key="5">
    <source>
        <dbReference type="ARBA" id="ARBA00023163"/>
    </source>
</evidence>
<keyword evidence="4" id="KW-0805">Transcription regulation</keyword>
<dbReference type="GO" id="GO:0006353">
    <property type="term" value="P:DNA-templated transcription termination"/>
    <property type="evidence" value="ECO:0007669"/>
    <property type="project" value="InterPro"/>
</dbReference>
<comment type="similarity">
    <text evidence="1">Belongs to the NusB family.</text>
</comment>
<dbReference type="InterPro" id="IPR035926">
    <property type="entry name" value="NusB-like_sf"/>
</dbReference>
<keyword evidence="3" id="KW-0694">RNA-binding</keyword>
<evidence type="ECO:0000256" key="2">
    <source>
        <dbReference type="ARBA" id="ARBA00022814"/>
    </source>
</evidence>
<name>A0A0G0TMT6_9BACT</name>
<dbReference type="AlphaFoldDB" id="A0A0G0TMT6"/>
<dbReference type="Proteomes" id="UP000034292">
    <property type="component" value="Unassembled WGS sequence"/>
</dbReference>
<evidence type="ECO:0000259" key="6">
    <source>
        <dbReference type="Pfam" id="PF01029"/>
    </source>
</evidence>
<dbReference type="PANTHER" id="PTHR11078">
    <property type="entry name" value="N UTILIZATION SUBSTANCE PROTEIN B-RELATED"/>
    <property type="match status" value="1"/>
</dbReference>
<dbReference type="InterPro" id="IPR011605">
    <property type="entry name" value="NusB_fam"/>
</dbReference>
<dbReference type="SUPFAM" id="SSF48013">
    <property type="entry name" value="NusB-like"/>
    <property type="match status" value="1"/>
</dbReference>
<evidence type="ECO:0000313" key="7">
    <source>
        <dbReference type="EMBL" id="KKR78308.1"/>
    </source>
</evidence>
<protein>
    <submittedName>
        <fullName evidence="7">N utilization substance protein B-like protein</fullName>
    </submittedName>
</protein>
<dbReference type="PATRIC" id="fig|1618408.3.peg.72"/>
<feature type="domain" description="NusB/RsmB/TIM44" evidence="6">
    <location>
        <begin position="39"/>
        <end position="117"/>
    </location>
</feature>
<dbReference type="Pfam" id="PF01029">
    <property type="entry name" value="NusB"/>
    <property type="match status" value="1"/>
</dbReference>
<evidence type="ECO:0000313" key="8">
    <source>
        <dbReference type="Proteomes" id="UP000034292"/>
    </source>
</evidence>
<evidence type="ECO:0000256" key="4">
    <source>
        <dbReference type="ARBA" id="ARBA00023015"/>
    </source>
</evidence>
<proteinExistence type="inferred from homology"/>
<evidence type="ECO:0000256" key="3">
    <source>
        <dbReference type="ARBA" id="ARBA00022884"/>
    </source>
</evidence>
<gene>
    <name evidence="7" type="ORF">UU23_C0001G0072</name>
</gene>
<keyword evidence="2" id="KW-0889">Transcription antitermination</keyword>
<dbReference type="PANTHER" id="PTHR11078:SF3">
    <property type="entry name" value="ANTITERMINATION NUSB DOMAIN-CONTAINING PROTEIN"/>
    <property type="match status" value="1"/>
</dbReference>
<dbReference type="EMBL" id="LBZV01000001">
    <property type="protein sequence ID" value="KKR78308.1"/>
    <property type="molecule type" value="Genomic_DNA"/>
</dbReference>
<dbReference type="Gene3D" id="1.10.940.10">
    <property type="entry name" value="NusB-like"/>
    <property type="match status" value="1"/>
</dbReference>
<dbReference type="STRING" id="1618408.UU23_C0001G0072"/>
<keyword evidence="5" id="KW-0804">Transcription</keyword>
<evidence type="ECO:0000256" key="1">
    <source>
        <dbReference type="ARBA" id="ARBA00005952"/>
    </source>
</evidence>
<reference evidence="7 8" key="1">
    <citation type="journal article" date="2015" name="Nature">
        <title>rRNA introns, odd ribosomes, and small enigmatic genomes across a large radiation of phyla.</title>
        <authorList>
            <person name="Brown C.T."/>
            <person name="Hug L.A."/>
            <person name="Thomas B.C."/>
            <person name="Sharon I."/>
            <person name="Castelle C.J."/>
            <person name="Singh A."/>
            <person name="Wilkins M.J."/>
            <person name="Williams K.H."/>
            <person name="Banfield J.F."/>
        </authorList>
    </citation>
    <scope>NUCLEOTIDE SEQUENCE [LARGE SCALE GENOMIC DNA]</scope>
</reference>
<dbReference type="GO" id="GO:0003723">
    <property type="term" value="F:RNA binding"/>
    <property type="evidence" value="ECO:0007669"/>
    <property type="project" value="UniProtKB-KW"/>
</dbReference>
<dbReference type="GO" id="GO:0005829">
    <property type="term" value="C:cytosol"/>
    <property type="evidence" value="ECO:0007669"/>
    <property type="project" value="TreeGrafter"/>
</dbReference>
<sequence length="123" mass="13872">MKVKNDPRHLNRVKIMQTLFSHSFQKNTKPGKNSPESMIAQNLKAIDKLIEINAPSWPIQQLAPVDLAILRLATWELLYKGQKEPYKVIVDEAVEIAKEYGTDNSPSFINGVLGSIIETKLKS</sequence>
<organism evidence="7 8">
    <name type="scientific">Candidatus Curtissbacteria bacterium GW2011_GWA1_40_9</name>
    <dbReference type="NCBI Taxonomy" id="1618408"/>
    <lineage>
        <taxon>Bacteria</taxon>
        <taxon>Candidatus Curtissiibacteriota</taxon>
    </lineage>
</organism>
<dbReference type="InterPro" id="IPR006027">
    <property type="entry name" value="NusB_RsmB_TIM44"/>
</dbReference>
<dbReference type="GO" id="GO:0031564">
    <property type="term" value="P:transcription antitermination"/>
    <property type="evidence" value="ECO:0007669"/>
    <property type="project" value="UniProtKB-KW"/>
</dbReference>
<accession>A0A0G0TMT6</accession>